<dbReference type="Proteomes" id="UP000053825">
    <property type="component" value="Unassembled WGS sequence"/>
</dbReference>
<comment type="subcellular location">
    <subcellularLocation>
        <location evidence="1">Secreted</location>
    </subcellularLocation>
</comment>
<dbReference type="GO" id="GO:0005576">
    <property type="term" value="C:extracellular region"/>
    <property type="evidence" value="ECO:0007669"/>
    <property type="project" value="UniProtKB-SubCell"/>
</dbReference>
<evidence type="ECO:0000256" key="1">
    <source>
        <dbReference type="ARBA" id="ARBA00004613"/>
    </source>
</evidence>
<reference evidence="5 6" key="1">
    <citation type="submission" date="2015-07" db="EMBL/GenBank/DDBJ databases">
        <title>The genome of Habropoda laboriosa.</title>
        <authorList>
            <person name="Pan H."/>
            <person name="Kapheim K."/>
        </authorList>
    </citation>
    <scope>NUCLEOTIDE SEQUENCE [LARGE SCALE GENOMIC DNA]</scope>
    <source>
        <strain evidence="5">0110345459</strain>
    </source>
</reference>
<evidence type="ECO:0000256" key="3">
    <source>
        <dbReference type="ARBA" id="ARBA00022702"/>
    </source>
</evidence>
<feature type="domain" description="Corticotropin-releasing factor" evidence="4">
    <location>
        <begin position="17"/>
        <end position="60"/>
    </location>
</feature>
<protein>
    <submittedName>
        <fullName evidence="5">Diuretic hormone</fullName>
    </submittedName>
</protein>
<dbReference type="EMBL" id="KQ414681">
    <property type="protein sequence ID" value="KOC63935.1"/>
    <property type="molecule type" value="Genomic_DNA"/>
</dbReference>
<proteinExistence type="predicted"/>
<dbReference type="SMART" id="SM00039">
    <property type="entry name" value="CRF"/>
    <property type="match status" value="1"/>
</dbReference>
<name>A0A0L7QZ88_9HYME</name>
<keyword evidence="3" id="KW-0372">Hormone</keyword>
<evidence type="ECO:0000313" key="5">
    <source>
        <dbReference type="EMBL" id="KOC63935.1"/>
    </source>
</evidence>
<evidence type="ECO:0000259" key="4">
    <source>
        <dbReference type="SMART" id="SM00039"/>
    </source>
</evidence>
<sequence length="136" mass="15843">MFDSGNDPGATVIRTKRIGSLSIVNSLDVLRQRVLLELARRKALQDQRQIDANRRILESIGKRSLSLYNGDISRAVDSRTKNGLEYIIEQERKSHNRNVTPERIAENMQDWLQTDDSAFQERQDDQTQRVMKQLFR</sequence>
<accession>A0A0L7QZ88</accession>
<evidence type="ECO:0000256" key="2">
    <source>
        <dbReference type="ARBA" id="ARBA00022525"/>
    </source>
</evidence>
<dbReference type="AlphaFoldDB" id="A0A0L7QZ88"/>
<dbReference type="OrthoDB" id="6418774at2759"/>
<dbReference type="InterPro" id="IPR000187">
    <property type="entry name" value="CRF"/>
</dbReference>
<gene>
    <name evidence="5" type="ORF">WH47_01250</name>
</gene>
<dbReference type="STRING" id="597456.A0A0L7QZ88"/>
<organism evidence="5 6">
    <name type="scientific">Habropoda laboriosa</name>
    <dbReference type="NCBI Taxonomy" id="597456"/>
    <lineage>
        <taxon>Eukaryota</taxon>
        <taxon>Metazoa</taxon>
        <taxon>Ecdysozoa</taxon>
        <taxon>Arthropoda</taxon>
        <taxon>Hexapoda</taxon>
        <taxon>Insecta</taxon>
        <taxon>Pterygota</taxon>
        <taxon>Neoptera</taxon>
        <taxon>Endopterygota</taxon>
        <taxon>Hymenoptera</taxon>
        <taxon>Apocrita</taxon>
        <taxon>Aculeata</taxon>
        <taxon>Apoidea</taxon>
        <taxon>Anthophila</taxon>
        <taxon>Apidae</taxon>
        <taxon>Habropoda</taxon>
    </lineage>
</organism>
<dbReference type="Pfam" id="PF00473">
    <property type="entry name" value="CRF"/>
    <property type="match status" value="1"/>
</dbReference>
<keyword evidence="2" id="KW-0964">Secreted</keyword>
<dbReference type="GO" id="GO:0005179">
    <property type="term" value="F:hormone activity"/>
    <property type="evidence" value="ECO:0007669"/>
    <property type="project" value="UniProtKB-KW"/>
</dbReference>
<evidence type="ECO:0000313" key="6">
    <source>
        <dbReference type="Proteomes" id="UP000053825"/>
    </source>
</evidence>
<keyword evidence="6" id="KW-1185">Reference proteome</keyword>